<dbReference type="Proteomes" id="UP000485058">
    <property type="component" value="Unassembled WGS sequence"/>
</dbReference>
<name>A0A699YXM6_HAELA</name>
<comment type="caution">
    <text evidence="2">The sequence shown here is derived from an EMBL/GenBank/DDBJ whole genome shotgun (WGS) entry which is preliminary data.</text>
</comment>
<sequence length="118" mass="11710">LLQLPACSRPWLSTRGLLGQGWEGAAGAHELLLPADSPEQGQGLAGSSPCVPGLKRCLEGPDEGPASKSSRGGGAAGSAAAPWPCCSPGGPPLPGPGPGCPEDAVAFHCLGLMFRAMQ</sequence>
<evidence type="ECO:0000313" key="3">
    <source>
        <dbReference type="Proteomes" id="UP000485058"/>
    </source>
</evidence>
<feature type="compositionally biased region" description="Low complexity" evidence="1">
    <location>
        <begin position="77"/>
        <end position="88"/>
    </location>
</feature>
<evidence type="ECO:0000313" key="2">
    <source>
        <dbReference type="EMBL" id="GFH15013.1"/>
    </source>
</evidence>
<feature type="region of interest" description="Disordered" evidence="1">
    <location>
        <begin position="59"/>
        <end position="94"/>
    </location>
</feature>
<gene>
    <name evidence="2" type="ORF">HaLaN_11163</name>
</gene>
<feature type="non-terminal residue" evidence="2">
    <location>
        <position position="1"/>
    </location>
</feature>
<protein>
    <submittedName>
        <fullName evidence="2">Uncharacterized protein</fullName>
    </submittedName>
</protein>
<proteinExistence type="predicted"/>
<evidence type="ECO:0000256" key="1">
    <source>
        <dbReference type="SAM" id="MobiDB-lite"/>
    </source>
</evidence>
<accession>A0A699YXM6</accession>
<keyword evidence="3" id="KW-1185">Reference proteome</keyword>
<reference evidence="2 3" key="1">
    <citation type="submission" date="2020-02" db="EMBL/GenBank/DDBJ databases">
        <title>Draft genome sequence of Haematococcus lacustris strain NIES-144.</title>
        <authorList>
            <person name="Morimoto D."/>
            <person name="Nakagawa S."/>
            <person name="Yoshida T."/>
            <person name="Sawayama S."/>
        </authorList>
    </citation>
    <scope>NUCLEOTIDE SEQUENCE [LARGE SCALE GENOMIC DNA]</scope>
    <source>
        <strain evidence="2 3">NIES-144</strain>
    </source>
</reference>
<organism evidence="2 3">
    <name type="scientific">Haematococcus lacustris</name>
    <name type="common">Green alga</name>
    <name type="synonym">Haematococcus pluvialis</name>
    <dbReference type="NCBI Taxonomy" id="44745"/>
    <lineage>
        <taxon>Eukaryota</taxon>
        <taxon>Viridiplantae</taxon>
        <taxon>Chlorophyta</taxon>
        <taxon>core chlorophytes</taxon>
        <taxon>Chlorophyceae</taxon>
        <taxon>CS clade</taxon>
        <taxon>Chlamydomonadales</taxon>
        <taxon>Haematococcaceae</taxon>
        <taxon>Haematococcus</taxon>
    </lineage>
</organism>
<feature type="non-terminal residue" evidence="2">
    <location>
        <position position="118"/>
    </location>
</feature>
<dbReference type="EMBL" id="BLLF01000795">
    <property type="protein sequence ID" value="GFH15013.1"/>
    <property type="molecule type" value="Genomic_DNA"/>
</dbReference>
<dbReference type="AlphaFoldDB" id="A0A699YXM6"/>